<evidence type="ECO:0000313" key="3">
    <source>
        <dbReference type="Proteomes" id="UP000663828"/>
    </source>
</evidence>
<name>A0A814KXP8_ADIRI</name>
<reference evidence="2" key="1">
    <citation type="submission" date="2021-02" db="EMBL/GenBank/DDBJ databases">
        <authorList>
            <person name="Nowell W R."/>
        </authorList>
    </citation>
    <scope>NUCLEOTIDE SEQUENCE</scope>
</reference>
<feature type="transmembrane region" description="Helical" evidence="1">
    <location>
        <begin position="553"/>
        <end position="573"/>
    </location>
</feature>
<organism evidence="2 3">
    <name type="scientific">Adineta ricciae</name>
    <name type="common">Rotifer</name>
    <dbReference type="NCBI Taxonomy" id="249248"/>
    <lineage>
        <taxon>Eukaryota</taxon>
        <taxon>Metazoa</taxon>
        <taxon>Spiralia</taxon>
        <taxon>Gnathifera</taxon>
        <taxon>Rotifera</taxon>
        <taxon>Eurotatoria</taxon>
        <taxon>Bdelloidea</taxon>
        <taxon>Adinetida</taxon>
        <taxon>Adinetidae</taxon>
        <taxon>Adineta</taxon>
    </lineage>
</organism>
<sequence>MYKKYRRAQRRNSAALLPLSLSTSTKKEEKKLKCLSWTNVALNVLVPLMIGAVTVIITVRQQETDDRRQQQERELDDRRYNLEQEQADELHNQDVFKNYITDISNTIFKQSQQQTTTFTDDRARSAYIRSQTLVALDDLDWKRKTRLFLFLYENKLLPRISYKNGIDDSNQTFNLLGANLANITLKSTPYSTLQFHQLSLPSVDLTRASFIRSIFSHGFTFHLSTMADVKFTGSEFLCCEKVSEELQEILFFAEAILTRADFQKTSFCDIRFFKTDLAYANFSNAQFKGNVTFSNTNLTLTDFRDLDLYPYAFIHIVNTDMTGSSILDNANLQAAFHNGQMQFGNVILPNGTWKIDTRNLITNGDAEICCPPGPNPGVRHWFPFPVGKDDATTSLNENFSKTRFGKCHLNFTLTGDDIEVSQVVDVMNFSYIFASRQARYELLIDANCIDGILSATISFGTELGEPISKSASSAKQAHNSTRTAVVLGFHMFHQSHCKAKSKVADKSSTPYPELYPTNPAATTTNNSGWYSKCCLCIEKRVKKVYPGWKDFEFIAHAMSACVLAFILIFYLTYVFIFQSVLSTSSVSFILFCLKILFDIQLDDWSFRGQILLGDILTLVIFSVQIYEGMINYKSHNEKSRQHNYEKIPSKMALKETGVAS</sequence>
<evidence type="ECO:0000313" key="2">
    <source>
        <dbReference type="EMBL" id="CAF1058234.1"/>
    </source>
</evidence>
<dbReference type="AlphaFoldDB" id="A0A814KXP8"/>
<dbReference type="SUPFAM" id="SSF141571">
    <property type="entry name" value="Pentapeptide repeat-like"/>
    <property type="match status" value="1"/>
</dbReference>
<keyword evidence="1" id="KW-1133">Transmembrane helix</keyword>
<dbReference type="InterPro" id="IPR001646">
    <property type="entry name" value="5peptide_repeat"/>
</dbReference>
<protein>
    <recommendedName>
        <fullName evidence="4">Pentapeptide repeat-containing protein</fullName>
    </recommendedName>
</protein>
<accession>A0A814KXP8</accession>
<feature type="transmembrane region" description="Helical" evidence="1">
    <location>
        <begin position="579"/>
        <end position="597"/>
    </location>
</feature>
<keyword evidence="1" id="KW-0812">Transmembrane</keyword>
<comment type="caution">
    <text evidence="2">The sequence shown here is derived from an EMBL/GenBank/DDBJ whole genome shotgun (WGS) entry which is preliminary data.</text>
</comment>
<gene>
    <name evidence="2" type="ORF">XAT740_LOCUS16142</name>
</gene>
<keyword evidence="1" id="KW-0472">Membrane</keyword>
<evidence type="ECO:0008006" key="4">
    <source>
        <dbReference type="Google" id="ProtNLM"/>
    </source>
</evidence>
<evidence type="ECO:0000256" key="1">
    <source>
        <dbReference type="SAM" id="Phobius"/>
    </source>
</evidence>
<feature type="transmembrane region" description="Helical" evidence="1">
    <location>
        <begin position="36"/>
        <end position="59"/>
    </location>
</feature>
<keyword evidence="3" id="KW-1185">Reference proteome</keyword>
<dbReference type="EMBL" id="CAJNOR010001020">
    <property type="protein sequence ID" value="CAF1058234.1"/>
    <property type="molecule type" value="Genomic_DNA"/>
</dbReference>
<dbReference type="Gene3D" id="2.160.20.80">
    <property type="entry name" value="E3 ubiquitin-protein ligase SopA"/>
    <property type="match status" value="1"/>
</dbReference>
<dbReference type="Pfam" id="PF00805">
    <property type="entry name" value="Pentapeptide"/>
    <property type="match status" value="1"/>
</dbReference>
<proteinExistence type="predicted"/>
<feature type="transmembrane region" description="Helical" evidence="1">
    <location>
        <begin position="609"/>
        <end position="626"/>
    </location>
</feature>
<dbReference type="Proteomes" id="UP000663828">
    <property type="component" value="Unassembled WGS sequence"/>
</dbReference>